<accession>T1G0N0</accession>
<feature type="transmembrane region" description="Helical" evidence="3">
    <location>
        <begin position="38"/>
        <end position="58"/>
    </location>
</feature>
<evidence type="ECO:0000256" key="1">
    <source>
        <dbReference type="ARBA" id="ARBA00009097"/>
    </source>
</evidence>
<sequence length="295" mass="34139">MAALFACTKCHKRHSFEELSTDEQLCQVCVLFDCSLNFILCFHLSFLLSFHIIFFLLFCSDFNLCSSSICKGCSHFSKLHGKPKACDYCKEIAAFVGNKCQRCTHQEKKYGQPKLCERCKNVCAFDRGIEYRKTMEGKLLCWLCIVAYKRMYKKQKKLESSSSKNTSSKCSPFINNNSSTPTMGQFEFDFGSGEHMTTITQLKETIESLKRQLQAKDQVILQKDQKITELKAHQFETEKEMRSKVLQLQKGHDETVENMQVSYSIVLMIILGCLRTCARTHQHFFIDKYLFILTN</sequence>
<keyword evidence="3" id="KW-1133">Transmembrane helix</keyword>
<dbReference type="KEGG" id="hro:HELRODRAFT_71540"/>
<reference evidence="4 6" key="2">
    <citation type="journal article" date="2013" name="Nature">
        <title>Insights into bilaterian evolution from three spiralian genomes.</title>
        <authorList>
            <person name="Simakov O."/>
            <person name="Marletaz F."/>
            <person name="Cho S.J."/>
            <person name="Edsinger-Gonzales E."/>
            <person name="Havlak P."/>
            <person name="Hellsten U."/>
            <person name="Kuo D.H."/>
            <person name="Larsson T."/>
            <person name="Lv J."/>
            <person name="Arendt D."/>
            <person name="Savage R."/>
            <person name="Osoegawa K."/>
            <person name="de Jong P."/>
            <person name="Grimwood J."/>
            <person name="Chapman J.A."/>
            <person name="Shapiro H."/>
            <person name="Aerts A."/>
            <person name="Otillar R.P."/>
            <person name="Terry A.Y."/>
            <person name="Boore J.L."/>
            <person name="Grigoriev I.V."/>
            <person name="Lindberg D.R."/>
            <person name="Seaver E.C."/>
            <person name="Weisblat D.A."/>
            <person name="Putnam N.H."/>
            <person name="Rokhsar D.S."/>
        </authorList>
    </citation>
    <scope>NUCLEOTIDE SEQUENCE</scope>
</reference>
<dbReference type="Pfam" id="PF16046">
    <property type="entry name" value="FAM76"/>
    <property type="match status" value="2"/>
</dbReference>
<dbReference type="PANTHER" id="PTHR46176:SF1">
    <property type="entry name" value="LD21662P"/>
    <property type="match status" value="1"/>
</dbReference>
<dbReference type="CTD" id="20214628"/>
<dbReference type="OMA" id="IMQEQQG"/>
<reference evidence="6" key="1">
    <citation type="submission" date="2012-12" db="EMBL/GenBank/DDBJ databases">
        <authorList>
            <person name="Hellsten U."/>
            <person name="Grimwood J."/>
            <person name="Chapman J.A."/>
            <person name="Shapiro H."/>
            <person name="Aerts A."/>
            <person name="Otillar R.P."/>
            <person name="Terry A.Y."/>
            <person name="Boore J.L."/>
            <person name="Simakov O."/>
            <person name="Marletaz F."/>
            <person name="Cho S.-J."/>
            <person name="Edsinger-Gonzales E."/>
            <person name="Havlak P."/>
            <person name="Kuo D.-H."/>
            <person name="Larsson T."/>
            <person name="Lv J."/>
            <person name="Arendt D."/>
            <person name="Savage R."/>
            <person name="Osoegawa K."/>
            <person name="de Jong P."/>
            <person name="Lindberg D.R."/>
            <person name="Seaver E.C."/>
            <person name="Weisblat D.A."/>
            <person name="Putnam N.H."/>
            <person name="Grigoriev I.V."/>
            <person name="Rokhsar D.S."/>
        </authorList>
    </citation>
    <scope>NUCLEOTIDE SEQUENCE</scope>
</reference>
<keyword evidence="3" id="KW-0812">Transmembrane</keyword>
<name>T1G0N0_HELRO</name>
<evidence type="ECO:0008006" key="7">
    <source>
        <dbReference type="Google" id="ProtNLM"/>
    </source>
</evidence>
<dbReference type="OrthoDB" id="3689at2759"/>
<keyword evidence="2" id="KW-0175">Coiled coil</keyword>
<dbReference type="AlphaFoldDB" id="T1G0N0"/>
<dbReference type="Proteomes" id="UP000015101">
    <property type="component" value="Unassembled WGS sequence"/>
</dbReference>
<evidence type="ECO:0000256" key="2">
    <source>
        <dbReference type="ARBA" id="ARBA00023054"/>
    </source>
</evidence>
<proteinExistence type="inferred from homology"/>
<keyword evidence="6" id="KW-1185">Reference proteome</keyword>
<dbReference type="InParanoid" id="T1G0N0"/>
<dbReference type="RefSeq" id="XP_009010180.1">
    <property type="nucleotide sequence ID" value="XM_009011932.1"/>
</dbReference>
<gene>
    <name evidence="5" type="primary">20214628</name>
    <name evidence="4" type="ORF">HELRODRAFT_71540</name>
</gene>
<dbReference type="GO" id="GO:0016607">
    <property type="term" value="C:nuclear speck"/>
    <property type="evidence" value="ECO:0000318"/>
    <property type="project" value="GO_Central"/>
</dbReference>
<comment type="similarity">
    <text evidence="1">Belongs to the FAM76 family.</text>
</comment>
<dbReference type="EnsemblMetazoa" id="HelroT71540">
    <property type="protein sequence ID" value="HelroP71540"/>
    <property type="gene ID" value="HelroG71540"/>
</dbReference>
<dbReference type="InterPro" id="IPR032017">
    <property type="entry name" value="FAM76"/>
</dbReference>
<reference evidence="5" key="3">
    <citation type="submission" date="2015-06" db="UniProtKB">
        <authorList>
            <consortium name="EnsemblMetazoa"/>
        </authorList>
    </citation>
    <scope>IDENTIFICATION</scope>
</reference>
<dbReference type="PANTHER" id="PTHR46176">
    <property type="entry name" value="LD21662P"/>
    <property type="match status" value="1"/>
</dbReference>
<protein>
    <recommendedName>
        <fullName evidence="7">Protein FAM76A</fullName>
    </recommendedName>
</protein>
<dbReference type="eggNOG" id="KOG3990">
    <property type="taxonomic scope" value="Eukaryota"/>
</dbReference>
<evidence type="ECO:0000313" key="4">
    <source>
        <dbReference type="EMBL" id="ESO11692.1"/>
    </source>
</evidence>
<evidence type="ECO:0000256" key="3">
    <source>
        <dbReference type="SAM" id="Phobius"/>
    </source>
</evidence>
<dbReference type="EMBL" id="AMQM01002525">
    <property type="status" value="NOT_ANNOTATED_CDS"/>
    <property type="molecule type" value="Genomic_DNA"/>
</dbReference>
<organism evidence="5 6">
    <name type="scientific">Helobdella robusta</name>
    <name type="common">Californian leech</name>
    <dbReference type="NCBI Taxonomy" id="6412"/>
    <lineage>
        <taxon>Eukaryota</taxon>
        <taxon>Metazoa</taxon>
        <taxon>Spiralia</taxon>
        <taxon>Lophotrochozoa</taxon>
        <taxon>Annelida</taxon>
        <taxon>Clitellata</taxon>
        <taxon>Hirudinea</taxon>
        <taxon>Rhynchobdellida</taxon>
        <taxon>Glossiphoniidae</taxon>
        <taxon>Helobdella</taxon>
    </lineage>
</organism>
<evidence type="ECO:0000313" key="6">
    <source>
        <dbReference type="Proteomes" id="UP000015101"/>
    </source>
</evidence>
<evidence type="ECO:0000313" key="5">
    <source>
        <dbReference type="EnsemblMetazoa" id="HelroP71540"/>
    </source>
</evidence>
<keyword evidence="3" id="KW-0472">Membrane</keyword>
<dbReference type="GeneID" id="20214628"/>
<dbReference type="HOGENOM" id="CLU_029220_1_0_1"/>
<dbReference type="FunCoup" id="T1G0N0">
    <property type="interactions" value="794"/>
</dbReference>
<dbReference type="EMBL" id="KB095812">
    <property type="protein sequence ID" value="ESO11692.1"/>
    <property type="molecule type" value="Genomic_DNA"/>
</dbReference>